<comment type="caution">
    <text evidence="2">The sequence shown here is derived from an EMBL/GenBank/DDBJ whole genome shotgun (WGS) entry which is preliminary data.</text>
</comment>
<sequence length="160" mass="17982">MTDVAELRPGRPAAEVTLEWAPPGSPHIVPTHVRVGEPHKWRSVRRSPQEWAELLADPERRCWLIKHGDDIAGILHLRVGLRGDVEIDSFGLVPEYVGKGIGGHALTLAIRQAWAAVGPHGEPARRVWLHTSTLDHPHALTNYKRRGFRPFYTRTRELPG</sequence>
<proteinExistence type="predicted"/>
<evidence type="ECO:0000313" key="2">
    <source>
        <dbReference type="EMBL" id="RBQ18971.1"/>
    </source>
</evidence>
<gene>
    <name evidence="2" type="ORF">DP939_17445</name>
</gene>
<evidence type="ECO:0000313" key="3">
    <source>
        <dbReference type="Proteomes" id="UP000253303"/>
    </source>
</evidence>
<accession>A0A366LYH2</accession>
<dbReference type="Proteomes" id="UP000253303">
    <property type="component" value="Unassembled WGS sequence"/>
</dbReference>
<name>A0A366LYH2_9ACTN</name>
<dbReference type="CDD" id="cd04301">
    <property type="entry name" value="NAT_SF"/>
    <property type="match status" value="1"/>
</dbReference>
<dbReference type="OrthoDB" id="275336at2"/>
<dbReference type="InterPro" id="IPR000182">
    <property type="entry name" value="GNAT_dom"/>
</dbReference>
<evidence type="ECO:0000259" key="1">
    <source>
        <dbReference type="PROSITE" id="PS51186"/>
    </source>
</evidence>
<dbReference type="GO" id="GO:0016747">
    <property type="term" value="F:acyltransferase activity, transferring groups other than amino-acyl groups"/>
    <property type="evidence" value="ECO:0007669"/>
    <property type="project" value="InterPro"/>
</dbReference>
<dbReference type="SUPFAM" id="SSF55729">
    <property type="entry name" value="Acyl-CoA N-acyltransferases (Nat)"/>
    <property type="match status" value="1"/>
</dbReference>
<dbReference type="Gene3D" id="3.40.630.30">
    <property type="match status" value="1"/>
</dbReference>
<feature type="domain" description="N-acetyltransferase" evidence="1">
    <location>
        <begin position="15"/>
        <end position="160"/>
    </location>
</feature>
<organism evidence="2 3">
    <name type="scientific">Spongiactinospora rosea</name>
    <dbReference type="NCBI Taxonomy" id="2248750"/>
    <lineage>
        <taxon>Bacteria</taxon>
        <taxon>Bacillati</taxon>
        <taxon>Actinomycetota</taxon>
        <taxon>Actinomycetes</taxon>
        <taxon>Streptosporangiales</taxon>
        <taxon>Streptosporangiaceae</taxon>
        <taxon>Spongiactinospora</taxon>
    </lineage>
</organism>
<dbReference type="PROSITE" id="PS51186">
    <property type="entry name" value="GNAT"/>
    <property type="match status" value="1"/>
</dbReference>
<protein>
    <submittedName>
        <fullName evidence="2">GNAT family N-acetyltransferase</fullName>
    </submittedName>
</protein>
<dbReference type="AlphaFoldDB" id="A0A366LYH2"/>
<dbReference type="Pfam" id="PF00583">
    <property type="entry name" value="Acetyltransf_1"/>
    <property type="match status" value="1"/>
</dbReference>
<keyword evidence="3" id="KW-1185">Reference proteome</keyword>
<dbReference type="EMBL" id="QMEY01000006">
    <property type="protein sequence ID" value="RBQ18971.1"/>
    <property type="molecule type" value="Genomic_DNA"/>
</dbReference>
<dbReference type="InterPro" id="IPR016181">
    <property type="entry name" value="Acyl_CoA_acyltransferase"/>
</dbReference>
<keyword evidence="2" id="KW-0808">Transferase</keyword>
<reference evidence="2 3" key="1">
    <citation type="submission" date="2018-06" db="EMBL/GenBank/DDBJ databases">
        <title>Sphaerisporangium craniellae sp. nov., isolated from a marine sponge in the South China Sea.</title>
        <authorList>
            <person name="Li L."/>
        </authorList>
    </citation>
    <scope>NUCLEOTIDE SEQUENCE [LARGE SCALE GENOMIC DNA]</scope>
    <source>
        <strain evidence="2 3">LHW63015</strain>
    </source>
</reference>